<dbReference type="PROSITE" id="PS52035">
    <property type="entry name" value="PEPTIDASE_M14"/>
    <property type="match status" value="1"/>
</dbReference>
<keyword evidence="10" id="KW-0472">Membrane</keyword>
<dbReference type="PANTHER" id="PTHR11532">
    <property type="entry name" value="PROTEASE M14 CARBOXYPEPTIDASE"/>
    <property type="match status" value="1"/>
</dbReference>
<keyword evidence="3" id="KW-0121">Carboxypeptidase</keyword>
<comment type="cofactor">
    <cofactor evidence="1">
        <name>Zn(2+)</name>
        <dbReference type="ChEBI" id="CHEBI:29105"/>
    </cofactor>
</comment>
<keyword evidence="8" id="KW-0325">Glycoprotein</keyword>
<dbReference type="PROSITE" id="PS00132">
    <property type="entry name" value="CARBOXYPEPT_ZN_1"/>
    <property type="match status" value="1"/>
</dbReference>
<comment type="similarity">
    <text evidence="2 9">Belongs to the peptidase M14 family.</text>
</comment>
<accession>A0A7M5WZ57</accession>
<dbReference type="OrthoDB" id="10249045at2759"/>
<keyword evidence="5" id="KW-0479">Metal-binding</keyword>
<evidence type="ECO:0000256" key="3">
    <source>
        <dbReference type="ARBA" id="ARBA00022645"/>
    </source>
</evidence>
<dbReference type="InterPro" id="IPR057247">
    <property type="entry name" value="CARBOXYPEPT_ZN_2"/>
</dbReference>
<keyword evidence="14" id="KW-1185">Reference proteome</keyword>
<name>A0A7M5WZ57_9CNID</name>
<dbReference type="Gene3D" id="2.60.40.1120">
    <property type="entry name" value="Carboxypeptidase-like, regulatory domain"/>
    <property type="match status" value="1"/>
</dbReference>
<feature type="signal peptide" evidence="11">
    <location>
        <begin position="1"/>
        <end position="20"/>
    </location>
</feature>
<evidence type="ECO:0000256" key="10">
    <source>
        <dbReference type="SAM" id="Phobius"/>
    </source>
</evidence>
<evidence type="ECO:0000256" key="2">
    <source>
        <dbReference type="ARBA" id="ARBA00005988"/>
    </source>
</evidence>
<dbReference type="PRINTS" id="PR00765">
    <property type="entry name" value="CRBOXYPTASEA"/>
</dbReference>
<feature type="active site" description="Proton donor/acceptor" evidence="9">
    <location>
        <position position="283"/>
    </location>
</feature>
<sequence>MKEMLFKLWCVASIVSFANGIVFQHHNYVQMQDYLHKIHQRCQNITRLYSIGKSIRGRDLLVMEITEKPGVYVSLKPNFKYIGNMHGNEVLGRELLLYLLDHLCDGYTNGDAEIIYLLQTIRIHIMPSMNPDGYEKAREGDCQGVGGRTNANNYDLNRNFPDYFHGTNQIIQKETDLVMKWIKQYPFVLSANFHGGASVVNYPYDSSTTHPHIRGYSVSPDDDIFRSISKVYSYSHPDMFKGYPICNDPFTDGITNGAEWYPITGGMQDYNYMYTNAFEVLVEMACCKYPMAAKLPQLWQDHKRPLINYMRLVHSGVKGTVKLEDGSEVVGAKIDVSWSLGSPKKRKTITTTKGGDYYRILLKGVYDLTVTVGQNKLKTSIDIKEGQVLRQDFIVKNNQQIEALPPKIIKVKSVFPQRAPVKKTTFMHVSHSTTMAIIFGSVGLILVSLTGFVVFFYLKRRRDRMNGSPDDSKAFYVTSTESIY</sequence>
<dbReference type="Proteomes" id="UP000594262">
    <property type="component" value="Unplaced"/>
</dbReference>
<evidence type="ECO:0000256" key="4">
    <source>
        <dbReference type="ARBA" id="ARBA00022670"/>
    </source>
</evidence>
<evidence type="ECO:0000313" key="14">
    <source>
        <dbReference type="Proteomes" id="UP000594262"/>
    </source>
</evidence>
<dbReference type="InterPro" id="IPR000834">
    <property type="entry name" value="Peptidase_M14"/>
</dbReference>
<evidence type="ECO:0000256" key="8">
    <source>
        <dbReference type="ARBA" id="ARBA00023180"/>
    </source>
</evidence>
<keyword evidence="7" id="KW-0862">Zinc</keyword>
<keyword evidence="4" id="KW-0645">Protease</keyword>
<dbReference type="GO" id="GO:0008270">
    <property type="term" value="F:zinc ion binding"/>
    <property type="evidence" value="ECO:0007669"/>
    <property type="project" value="InterPro"/>
</dbReference>
<dbReference type="Gene3D" id="3.40.630.10">
    <property type="entry name" value="Zn peptidases"/>
    <property type="match status" value="1"/>
</dbReference>
<dbReference type="PROSITE" id="PS00133">
    <property type="entry name" value="CARBOXYPEPT_ZN_2"/>
    <property type="match status" value="1"/>
</dbReference>
<evidence type="ECO:0000256" key="5">
    <source>
        <dbReference type="ARBA" id="ARBA00022723"/>
    </source>
</evidence>
<organism evidence="13 14">
    <name type="scientific">Clytia hemisphaerica</name>
    <dbReference type="NCBI Taxonomy" id="252671"/>
    <lineage>
        <taxon>Eukaryota</taxon>
        <taxon>Metazoa</taxon>
        <taxon>Cnidaria</taxon>
        <taxon>Hydrozoa</taxon>
        <taxon>Hydroidolina</taxon>
        <taxon>Leptothecata</taxon>
        <taxon>Obeliida</taxon>
        <taxon>Clytiidae</taxon>
        <taxon>Clytia</taxon>
    </lineage>
</organism>
<evidence type="ECO:0000256" key="6">
    <source>
        <dbReference type="ARBA" id="ARBA00022801"/>
    </source>
</evidence>
<dbReference type="PANTHER" id="PTHR11532:SF57">
    <property type="entry name" value="CARBOXYPEPTIDASE D, B"/>
    <property type="match status" value="1"/>
</dbReference>
<dbReference type="GO" id="GO:0004181">
    <property type="term" value="F:metallocarboxypeptidase activity"/>
    <property type="evidence" value="ECO:0007669"/>
    <property type="project" value="InterPro"/>
</dbReference>
<dbReference type="SUPFAM" id="SSF49464">
    <property type="entry name" value="Carboxypeptidase regulatory domain-like"/>
    <property type="match status" value="1"/>
</dbReference>
<dbReference type="GO" id="GO:0006518">
    <property type="term" value="P:peptide metabolic process"/>
    <property type="evidence" value="ECO:0007669"/>
    <property type="project" value="TreeGrafter"/>
</dbReference>
<dbReference type="SUPFAM" id="SSF53187">
    <property type="entry name" value="Zn-dependent exopeptidases"/>
    <property type="match status" value="1"/>
</dbReference>
<evidence type="ECO:0000256" key="7">
    <source>
        <dbReference type="ARBA" id="ARBA00022833"/>
    </source>
</evidence>
<protein>
    <recommendedName>
        <fullName evidence="12">Peptidase M14 domain-containing protein</fullName>
    </recommendedName>
</protein>
<dbReference type="EnsemblMetazoa" id="CLYHEMT014846.1">
    <property type="protein sequence ID" value="CLYHEMP014846.1"/>
    <property type="gene ID" value="CLYHEMG014846"/>
</dbReference>
<feature type="chain" id="PRO_5029869053" description="Peptidase M14 domain-containing protein" evidence="11">
    <location>
        <begin position="21"/>
        <end position="484"/>
    </location>
</feature>
<evidence type="ECO:0000313" key="13">
    <source>
        <dbReference type="EnsemblMetazoa" id="CLYHEMP014846.1"/>
    </source>
</evidence>
<dbReference type="AlphaFoldDB" id="A0A7M5WZ57"/>
<dbReference type="SMART" id="SM00631">
    <property type="entry name" value="Zn_pept"/>
    <property type="match status" value="1"/>
</dbReference>
<dbReference type="InterPro" id="IPR050753">
    <property type="entry name" value="Peptidase_M14_domain"/>
</dbReference>
<evidence type="ECO:0000256" key="1">
    <source>
        <dbReference type="ARBA" id="ARBA00001947"/>
    </source>
</evidence>
<feature type="domain" description="Peptidase M14" evidence="12">
    <location>
        <begin position="24"/>
        <end position="313"/>
    </location>
</feature>
<keyword evidence="6" id="KW-0378">Hydrolase</keyword>
<dbReference type="CDD" id="cd03858">
    <property type="entry name" value="M14_CP_N-E_like"/>
    <property type="match status" value="1"/>
</dbReference>
<keyword evidence="10" id="KW-1133">Transmembrane helix</keyword>
<dbReference type="GO" id="GO:0005615">
    <property type="term" value="C:extracellular space"/>
    <property type="evidence" value="ECO:0007669"/>
    <property type="project" value="TreeGrafter"/>
</dbReference>
<dbReference type="InterPro" id="IPR008969">
    <property type="entry name" value="CarboxyPept-like_regulatory"/>
</dbReference>
<proteinExistence type="inferred from homology"/>
<feature type="transmembrane region" description="Helical" evidence="10">
    <location>
        <begin position="435"/>
        <end position="458"/>
    </location>
</feature>
<keyword evidence="10" id="KW-0812">Transmembrane</keyword>
<dbReference type="InterPro" id="IPR057246">
    <property type="entry name" value="CARBOXYPEPT_ZN_1"/>
</dbReference>
<keyword evidence="11" id="KW-0732">Signal</keyword>
<dbReference type="GO" id="GO:0016485">
    <property type="term" value="P:protein processing"/>
    <property type="evidence" value="ECO:0007669"/>
    <property type="project" value="TreeGrafter"/>
</dbReference>
<evidence type="ECO:0000259" key="12">
    <source>
        <dbReference type="PROSITE" id="PS52035"/>
    </source>
</evidence>
<reference evidence="13" key="1">
    <citation type="submission" date="2021-01" db="UniProtKB">
        <authorList>
            <consortium name="EnsemblMetazoa"/>
        </authorList>
    </citation>
    <scope>IDENTIFICATION</scope>
</reference>
<evidence type="ECO:0000256" key="11">
    <source>
        <dbReference type="SAM" id="SignalP"/>
    </source>
</evidence>
<dbReference type="FunFam" id="3.40.630.10:FF:000020">
    <property type="entry name" value="Carboxypeptidase D"/>
    <property type="match status" value="1"/>
</dbReference>
<dbReference type="Pfam" id="PF00246">
    <property type="entry name" value="Peptidase_M14"/>
    <property type="match status" value="1"/>
</dbReference>
<evidence type="ECO:0000256" key="9">
    <source>
        <dbReference type="PROSITE-ProRule" id="PRU01379"/>
    </source>
</evidence>